<dbReference type="AlphaFoldDB" id="A0AAP0GT02"/>
<dbReference type="Proteomes" id="UP001408789">
    <property type="component" value="Unassembled WGS sequence"/>
</dbReference>
<feature type="domain" description="Phorbol-ester/DAG-type" evidence="4">
    <location>
        <begin position="211"/>
        <end position="262"/>
    </location>
</feature>
<dbReference type="InterPro" id="IPR053192">
    <property type="entry name" value="Vacuole_Formation_Reg"/>
</dbReference>
<reference evidence="5 6" key="1">
    <citation type="submission" date="2024-04" db="EMBL/GenBank/DDBJ databases">
        <title>The reference genome of an endangered Asteraceae, Deinandra increscens subsp. villosa, native to the Central Coast of California.</title>
        <authorList>
            <person name="Guilliams M."/>
            <person name="Hasenstab-Lehman K."/>
            <person name="Meyer R."/>
            <person name="Mcevoy S."/>
        </authorList>
    </citation>
    <scope>NUCLEOTIDE SEQUENCE [LARGE SCALE GENOMIC DNA]</scope>
    <source>
        <tissue evidence="5">Leaf</tissue>
    </source>
</reference>
<keyword evidence="3" id="KW-0862">Zinc</keyword>
<accession>A0AAP0GT02</accession>
<proteinExistence type="predicted"/>
<dbReference type="InterPro" id="IPR004146">
    <property type="entry name" value="DC1"/>
</dbReference>
<dbReference type="InterPro" id="IPR046349">
    <property type="entry name" value="C1-like_sf"/>
</dbReference>
<evidence type="ECO:0000256" key="3">
    <source>
        <dbReference type="ARBA" id="ARBA00022833"/>
    </source>
</evidence>
<evidence type="ECO:0000313" key="6">
    <source>
        <dbReference type="Proteomes" id="UP001408789"/>
    </source>
</evidence>
<dbReference type="GO" id="GO:0046872">
    <property type="term" value="F:metal ion binding"/>
    <property type="evidence" value="ECO:0007669"/>
    <property type="project" value="UniProtKB-KW"/>
</dbReference>
<evidence type="ECO:0000313" key="5">
    <source>
        <dbReference type="EMBL" id="KAK9060616.1"/>
    </source>
</evidence>
<evidence type="ECO:0000256" key="1">
    <source>
        <dbReference type="ARBA" id="ARBA00022723"/>
    </source>
</evidence>
<feature type="domain" description="Phorbol-ester/DAG-type" evidence="4">
    <location>
        <begin position="358"/>
        <end position="402"/>
    </location>
</feature>
<dbReference type="Pfam" id="PF03107">
    <property type="entry name" value="C1_2"/>
    <property type="match status" value="4"/>
</dbReference>
<protein>
    <recommendedName>
        <fullName evidence="4">Phorbol-ester/DAG-type domain-containing protein</fullName>
    </recommendedName>
</protein>
<comment type="caution">
    <text evidence="5">The sequence shown here is derived from an EMBL/GenBank/DDBJ whole genome shotgun (WGS) entry which is preliminary data.</text>
</comment>
<gene>
    <name evidence="5" type="ORF">SSX86_021322</name>
</gene>
<dbReference type="EMBL" id="JBCNJP010000020">
    <property type="protein sequence ID" value="KAK9060616.1"/>
    <property type="molecule type" value="Genomic_DNA"/>
</dbReference>
<organism evidence="5 6">
    <name type="scientific">Deinandra increscens subsp. villosa</name>
    <dbReference type="NCBI Taxonomy" id="3103831"/>
    <lineage>
        <taxon>Eukaryota</taxon>
        <taxon>Viridiplantae</taxon>
        <taxon>Streptophyta</taxon>
        <taxon>Embryophyta</taxon>
        <taxon>Tracheophyta</taxon>
        <taxon>Spermatophyta</taxon>
        <taxon>Magnoliopsida</taxon>
        <taxon>eudicotyledons</taxon>
        <taxon>Gunneridae</taxon>
        <taxon>Pentapetalae</taxon>
        <taxon>asterids</taxon>
        <taxon>campanulids</taxon>
        <taxon>Asterales</taxon>
        <taxon>Asteraceae</taxon>
        <taxon>Asteroideae</taxon>
        <taxon>Heliantheae alliance</taxon>
        <taxon>Madieae</taxon>
        <taxon>Madiinae</taxon>
        <taxon>Deinandra</taxon>
    </lineage>
</organism>
<dbReference type="SUPFAM" id="SSF57889">
    <property type="entry name" value="Cysteine-rich domain"/>
    <property type="match status" value="4"/>
</dbReference>
<keyword evidence="2" id="KW-0677">Repeat</keyword>
<keyword evidence="1" id="KW-0479">Metal-binding</keyword>
<dbReference type="PANTHER" id="PTHR32410:SF161">
    <property type="entry name" value="DC1, ZINC FINGER, RING_FYVE_PHD-TYPE-RELATED"/>
    <property type="match status" value="1"/>
</dbReference>
<sequence length="402" mass="45680">MEILAHEHPLTLIDLNPKYPHEKEVYDDEEDLIAKQAFQHRCHRSSKSVVESSILLFPLSDGTYNTIIKEFIFKETTNNSNTEMMRLIDHNSLHPHPLILVDTNTTTVDQDLCNGCVTPIKDLPYYKCITSGCNFLLHAFCTRLPAELKFGHDHTLTLLPKVPGNSFGLFKCSSCETPCDGFAYSCVNCHYIIDVSCAFLPFKIKHRSHPNHILRRSRYMRRGDYCGMCSSGITYGDSISYSCSVCNFYLHLECALLLPKTITPKYDKHPMTLTCGPVEDHGGDYFCEVCEEELNPYMPFYHCHKCGQSIHSANCAPVIVPPDPAQGKSFVIRGPGECSDDYYANVKGGSIYKTEDHPHPLLILKWTEDKHWCSKCAQYLWPVGFILKCLECKYAIHLTCLK</sequence>
<evidence type="ECO:0000256" key="2">
    <source>
        <dbReference type="ARBA" id="ARBA00022737"/>
    </source>
</evidence>
<dbReference type="PROSITE" id="PS50081">
    <property type="entry name" value="ZF_DAG_PE_2"/>
    <property type="match status" value="2"/>
</dbReference>
<name>A0AAP0GT02_9ASTR</name>
<evidence type="ECO:0000259" key="4">
    <source>
        <dbReference type="PROSITE" id="PS50081"/>
    </source>
</evidence>
<dbReference type="InterPro" id="IPR002219">
    <property type="entry name" value="PKC_DAG/PE"/>
</dbReference>
<dbReference type="PANTHER" id="PTHR32410">
    <property type="entry name" value="CYSTEINE/HISTIDINE-RICH C1 DOMAIN FAMILY PROTEIN"/>
    <property type="match status" value="1"/>
</dbReference>
<keyword evidence="6" id="KW-1185">Reference proteome</keyword>